<accession>A0AB73TN16</accession>
<reference evidence="1 2" key="1">
    <citation type="submission" date="2018-05" db="EMBL/GenBank/DDBJ databases">
        <title>Vancomycin-resistant Enterococcus faecium strain from Chelyabinsk, Russia.</title>
        <authorList>
            <person name="Gostev V."/>
            <person name="Goncharov A."/>
            <person name="Kolodzhieva V."/>
            <person name="Suvorov A."/>
            <person name="Sidorenko S."/>
            <person name="Zueva L."/>
        </authorList>
    </citation>
    <scope>NUCLEOTIDE SEQUENCE [LARGE SCALE GENOMIC DNA]</scope>
    <source>
        <strain evidence="1 2">20</strain>
    </source>
</reference>
<dbReference type="RefSeq" id="WP_074404190.1">
    <property type="nucleotide sequence ID" value="NZ_FKLL01000268.1"/>
</dbReference>
<sequence>MQLKAYFFKNGGRNGGQMAVEKKGSIHWYSKDKALFGTKIGTRHTMGGRSSPPDFPNSKFFPKIFQRYRSANQDRTFLKKGTPKTFHSPLRRQERSLWSPSCVSSFWVLFIAVNSLKPQRDAKRAY</sequence>
<dbReference type="AlphaFoldDB" id="A0AB73TN16"/>
<evidence type="ECO:0000313" key="1">
    <source>
        <dbReference type="EMBL" id="PZM54085.1"/>
    </source>
</evidence>
<comment type="caution">
    <text evidence="1">The sequence shown here is derived from an EMBL/GenBank/DDBJ whole genome shotgun (WGS) entry which is preliminary data.</text>
</comment>
<gene>
    <name evidence="1" type="ORF">DKP91_13120</name>
</gene>
<protein>
    <submittedName>
        <fullName evidence="1">Uncharacterized protein</fullName>
    </submittedName>
</protein>
<dbReference type="EMBL" id="QHGU01000095">
    <property type="protein sequence ID" value="PZM54085.1"/>
    <property type="molecule type" value="Genomic_DNA"/>
</dbReference>
<dbReference type="Proteomes" id="UP000249070">
    <property type="component" value="Unassembled WGS sequence"/>
</dbReference>
<evidence type="ECO:0000313" key="2">
    <source>
        <dbReference type="Proteomes" id="UP000249070"/>
    </source>
</evidence>
<proteinExistence type="predicted"/>
<organism evidence="1 2">
    <name type="scientific">Enterococcus faecium</name>
    <name type="common">Streptococcus faecium</name>
    <dbReference type="NCBI Taxonomy" id="1352"/>
    <lineage>
        <taxon>Bacteria</taxon>
        <taxon>Bacillati</taxon>
        <taxon>Bacillota</taxon>
        <taxon>Bacilli</taxon>
        <taxon>Lactobacillales</taxon>
        <taxon>Enterococcaceae</taxon>
        <taxon>Enterococcus</taxon>
    </lineage>
</organism>
<name>A0AB73TN16_ENTFC</name>